<keyword evidence="3" id="KW-1185">Reference proteome</keyword>
<accession>A0AAN8ZIK8</accession>
<reference evidence="2 3" key="1">
    <citation type="submission" date="2023-12" db="EMBL/GenBank/DDBJ databases">
        <title>A high-quality genome assembly for Dillenia turbinata (Dilleniales).</title>
        <authorList>
            <person name="Chanderbali A."/>
        </authorList>
    </citation>
    <scope>NUCLEOTIDE SEQUENCE [LARGE SCALE GENOMIC DNA]</scope>
    <source>
        <strain evidence="2">LSX21</strain>
        <tissue evidence="2">Leaf</tissue>
    </source>
</reference>
<dbReference type="Proteomes" id="UP001370490">
    <property type="component" value="Unassembled WGS sequence"/>
</dbReference>
<proteinExistence type="predicted"/>
<dbReference type="InterPro" id="IPR032675">
    <property type="entry name" value="LRR_dom_sf"/>
</dbReference>
<sequence>MDSKLLTTRNWSYMVKDILVKAFLYLDIVDLVVGASRVCRSWNLAAQDPYLWRTVDLSLLNPARLANLRMWVDMPFPEMCVRIMKGALCLSCNGVTCLIFKYGMCLSDHHFIYAAERSPNLKRLVLPYWNQLTESGFSHAVQKWERLESMTIEFVCNPPSAFEALGAHCKNLSSIKILYPFDWGYASAMCAFLPKLKVVSLQSSMVTKDALVLILDQLEHLEVLNLSHCLFVGDRVDNDGGSVYNRLDAQLNANHDASVLEKASRLRVFLTCQEKGCPACPDTSTGLGFSKWFSRAEDIWRIDQISSLAH</sequence>
<dbReference type="AlphaFoldDB" id="A0AAN8ZIK8"/>
<dbReference type="Gene3D" id="3.80.10.10">
    <property type="entry name" value="Ribonuclease Inhibitor"/>
    <property type="match status" value="1"/>
</dbReference>
<gene>
    <name evidence="2" type="ORF">RJ641_035513</name>
</gene>
<dbReference type="InterPro" id="IPR036047">
    <property type="entry name" value="F-box-like_dom_sf"/>
</dbReference>
<dbReference type="Gene3D" id="1.20.1280.50">
    <property type="match status" value="1"/>
</dbReference>
<evidence type="ECO:0000313" key="2">
    <source>
        <dbReference type="EMBL" id="KAK6935358.1"/>
    </source>
</evidence>
<evidence type="ECO:0000313" key="3">
    <source>
        <dbReference type="Proteomes" id="UP001370490"/>
    </source>
</evidence>
<feature type="domain" description="F-box" evidence="1">
    <location>
        <begin position="17"/>
        <end position="57"/>
    </location>
</feature>
<evidence type="ECO:0000259" key="1">
    <source>
        <dbReference type="Pfam" id="PF12937"/>
    </source>
</evidence>
<organism evidence="2 3">
    <name type="scientific">Dillenia turbinata</name>
    <dbReference type="NCBI Taxonomy" id="194707"/>
    <lineage>
        <taxon>Eukaryota</taxon>
        <taxon>Viridiplantae</taxon>
        <taxon>Streptophyta</taxon>
        <taxon>Embryophyta</taxon>
        <taxon>Tracheophyta</taxon>
        <taxon>Spermatophyta</taxon>
        <taxon>Magnoliopsida</taxon>
        <taxon>eudicotyledons</taxon>
        <taxon>Gunneridae</taxon>
        <taxon>Pentapetalae</taxon>
        <taxon>Dilleniales</taxon>
        <taxon>Dilleniaceae</taxon>
        <taxon>Dillenia</taxon>
    </lineage>
</organism>
<dbReference type="InterPro" id="IPR001810">
    <property type="entry name" value="F-box_dom"/>
</dbReference>
<dbReference type="Pfam" id="PF12937">
    <property type="entry name" value="F-box-like"/>
    <property type="match status" value="1"/>
</dbReference>
<dbReference type="PANTHER" id="PTHR38926">
    <property type="entry name" value="F-BOX DOMAIN CONTAINING PROTEIN, EXPRESSED"/>
    <property type="match status" value="1"/>
</dbReference>
<dbReference type="SUPFAM" id="SSF81383">
    <property type="entry name" value="F-box domain"/>
    <property type="match status" value="1"/>
</dbReference>
<dbReference type="EMBL" id="JBAMMX010000008">
    <property type="protein sequence ID" value="KAK6935358.1"/>
    <property type="molecule type" value="Genomic_DNA"/>
</dbReference>
<protein>
    <submittedName>
        <fullName evidence="2">F-box domain</fullName>
    </submittedName>
</protein>
<dbReference type="SUPFAM" id="SSF52047">
    <property type="entry name" value="RNI-like"/>
    <property type="match status" value="1"/>
</dbReference>
<comment type="caution">
    <text evidence="2">The sequence shown here is derived from an EMBL/GenBank/DDBJ whole genome shotgun (WGS) entry which is preliminary data.</text>
</comment>
<name>A0AAN8ZIK8_9MAGN</name>
<dbReference type="PANTHER" id="PTHR38926:SF13">
    <property type="entry name" value="F-BOX DOMAIN CONTAINING PROTEIN, EXPRESSED"/>
    <property type="match status" value="1"/>
</dbReference>